<sequence length="604" mass="67796">MIETSLKSMTMDVNVTVHRGVLKLISESANKITSGFLLGNVTDEKTVIHAVALCPLEDVNSIVHNLELILCGGSQICGVVYQAKSEPKESNVKREVQKIQPLLQEVETETVVVCHIRKDASQVTEENIYLYLPDKSVKKPSVHINEEGPLSDCVIARVRCHIPVTFAFDKQNEIWCQALQQEIQTLCNQIQSDSTVFHLETTPVLLTSSCCLGINEAATCSDICDLLEDEFKSKKRKKGQSRGLVSLSFEIYRNCSRLDTSIPSCSPVIKHSQAPFKSVALSLSVDTLAVVDYDTPVADLYHTLVSSVCRQLYAMEACLIQHSKGDRFPLPEVFHFHPNGQGTLFSVCYPKGVKEEELEIERKKLHNLLQLPCDRPLFRQGNKYLFPEERNAIGYLINPHVGLPLPKGKDGKVYTVSGLYTYHHYMQDRFDDDKWGCAYRSLQTLVSWFRFQGYTDRPIPTHREIQQALVDIGDKETNFIGSRKWIGSMEVSYCLDHLIGVTSKILAVNSGAELASKGRELAMHFSMQGTPIMIGGGVLAHTILGVDFNEVTGDVTFLILDPHYTGAEDLKIIQDKGWCGWKGQEFWDKTAHYNLCMPQRPIVI</sequence>
<evidence type="ECO:0000256" key="2">
    <source>
        <dbReference type="ARBA" id="ARBA00022670"/>
    </source>
</evidence>
<name>A0AAE0T9U9_9BIVA</name>
<keyword evidence="3" id="KW-0833">Ubl conjugation pathway</keyword>
<feature type="domain" description="UFSP1/2/DUB catalytic" evidence="6">
    <location>
        <begin position="412"/>
        <end position="596"/>
    </location>
</feature>
<evidence type="ECO:0008006" key="10">
    <source>
        <dbReference type="Google" id="ProtNLM"/>
    </source>
</evidence>
<evidence type="ECO:0000259" key="6">
    <source>
        <dbReference type="Pfam" id="PF07910"/>
    </source>
</evidence>
<dbReference type="PANTHER" id="PTHR48153:SF2">
    <property type="entry name" value="UFM1-SPECIFIC PROTEASE 2"/>
    <property type="match status" value="1"/>
</dbReference>
<evidence type="ECO:0000313" key="9">
    <source>
        <dbReference type="Proteomes" id="UP001195483"/>
    </source>
</evidence>
<dbReference type="AlphaFoldDB" id="A0AAE0T9U9"/>
<dbReference type="GO" id="GO:0005634">
    <property type="term" value="C:nucleus"/>
    <property type="evidence" value="ECO:0007669"/>
    <property type="project" value="TreeGrafter"/>
</dbReference>
<reference evidence="8" key="2">
    <citation type="journal article" date="2021" name="Genome Biol. Evol.">
        <title>Developing a high-quality reference genome for a parasitic bivalve with doubly uniparental inheritance (Bivalvia: Unionida).</title>
        <authorList>
            <person name="Smith C.H."/>
        </authorList>
    </citation>
    <scope>NUCLEOTIDE SEQUENCE</scope>
    <source>
        <strain evidence="8">CHS0354</strain>
        <tissue evidence="8">Mantle</tissue>
    </source>
</reference>
<comment type="similarity">
    <text evidence="1">Belongs to the peptidase C78 family.</text>
</comment>
<keyword evidence="5" id="KW-0788">Thiol protease</keyword>
<evidence type="ECO:0000256" key="5">
    <source>
        <dbReference type="ARBA" id="ARBA00022807"/>
    </source>
</evidence>
<dbReference type="Proteomes" id="UP001195483">
    <property type="component" value="Unassembled WGS sequence"/>
</dbReference>
<dbReference type="Pfam" id="PF07910">
    <property type="entry name" value="Peptidase_C78"/>
    <property type="match status" value="1"/>
</dbReference>
<evidence type="ECO:0000256" key="4">
    <source>
        <dbReference type="ARBA" id="ARBA00022801"/>
    </source>
</evidence>
<dbReference type="Gene3D" id="3.90.70.130">
    <property type="match status" value="1"/>
</dbReference>
<dbReference type="GO" id="GO:0006508">
    <property type="term" value="P:proteolysis"/>
    <property type="evidence" value="ECO:0007669"/>
    <property type="project" value="UniProtKB-KW"/>
</dbReference>
<dbReference type="PANTHER" id="PTHR48153">
    <property type="entry name" value="UFM1-SPECIFIC PROTEASE 2"/>
    <property type="match status" value="1"/>
</dbReference>
<accession>A0AAE0T9U9</accession>
<keyword evidence="9" id="KW-1185">Reference proteome</keyword>
<feature type="domain" description="UFSP2 second" evidence="7">
    <location>
        <begin position="181"/>
        <end position="390"/>
    </location>
</feature>
<evidence type="ECO:0000259" key="7">
    <source>
        <dbReference type="Pfam" id="PF20908"/>
    </source>
</evidence>
<protein>
    <recommendedName>
        <fullName evidence="10">Ufm1-specific protease 2</fullName>
    </recommendedName>
</protein>
<comment type="caution">
    <text evidence="8">The sequence shown here is derived from an EMBL/GenBank/DDBJ whole genome shotgun (WGS) entry which is preliminary data.</text>
</comment>
<dbReference type="InterPro" id="IPR049387">
    <property type="entry name" value="UFSP2-like_2nd"/>
</dbReference>
<evidence type="ECO:0000256" key="1">
    <source>
        <dbReference type="ARBA" id="ARBA00008552"/>
    </source>
</evidence>
<dbReference type="InterPro" id="IPR012462">
    <property type="entry name" value="UFSP1/2_DUB_cat"/>
</dbReference>
<keyword evidence="4" id="KW-0378">Hydrolase</keyword>
<organism evidence="8 9">
    <name type="scientific">Potamilus streckersoni</name>
    <dbReference type="NCBI Taxonomy" id="2493646"/>
    <lineage>
        <taxon>Eukaryota</taxon>
        <taxon>Metazoa</taxon>
        <taxon>Spiralia</taxon>
        <taxon>Lophotrochozoa</taxon>
        <taxon>Mollusca</taxon>
        <taxon>Bivalvia</taxon>
        <taxon>Autobranchia</taxon>
        <taxon>Heteroconchia</taxon>
        <taxon>Palaeoheterodonta</taxon>
        <taxon>Unionida</taxon>
        <taxon>Unionoidea</taxon>
        <taxon>Unionidae</taxon>
        <taxon>Ambleminae</taxon>
        <taxon>Lampsilini</taxon>
        <taxon>Potamilus</taxon>
    </lineage>
</organism>
<dbReference type="GO" id="GO:0005783">
    <property type="term" value="C:endoplasmic reticulum"/>
    <property type="evidence" value="ECO:0007669"/>
    <property type="project" value="TreeGrafter"/>
</dbReference>
<reference evidence="8" key="1">
    <citation type="journal article" date="2021" name="Genome Biol. Evol.">
        <title>A High-Quality Reference Genome for a Parasitic Bivalve with Doubly Uniparental Inheritance (Bivalvia: Unionida).</title>
        <authorList>
            <person name="Smith C.H."/>
        </authorList>
    </citation>
    <scope>NUCLEOTIDE SEQUENCE</scope>
    <source>
        <strain evidence="8">CHS0354</strain>
    </source>
</reference>
<dbReference type="EMBL" id="JAEAOA010002352">
    <property type="protein sequence ID" value="KAK3606414.1"/>
    <property type="molecule type" value="Genomic_DNA"/>
</dbReference>
<dbReference type="FunFam" id="3.90.70.130:FF:000001">
    <property type="entry name" value="Probable Ufm1-specific protease 2"/>
    <property type="match status" value="1"/>
</dbReference>
<evidence type="ECO:0000313" key="8">
    <source>
        <dbReference type="EMBL" id="KAK3606414.1"/>
    </source>
</evidence>
<proteinExistence type="inferred from homology"/>
<evidence type="ECO:0000256" key="3">
    <source>
        <dbReference type="ARBA" id="ARBA00022786"/>
    </source>
</evidence>
<gene>
    <name evidence="8" type="ORF">CHS0354_042067</name>
</gene>
<reference evidence="8" key="3">
    <citation type="submission" date="2023-05" db="EMBL/GenBank/DDBJ databases">
        <authorList>
            <person name="Smith C.H."/>
        </authorList>
    </citation>
    <scope>NUCLEOTIDE SEQUENCE</scope>
    <source>
        <strain evidence="8">CHS0354</strain>
        <tissue evidence="8">Mantle</tissue>
    </source>
</reference>
<keyword evidence="2" id="KW-0645">Protease</keyword>
<dbReference type="Pfam" id="PF20908">
    <property type="entry name" value="UfSP2_N"/>
    <property type="match status" value="1"/>
</dbReference>
<dbReference type="GO" id="GO:0071567">
    <property type="term" value="F:deUFMylase activity"/>
    <property type="evidence" value="ECO:0007669"/>
    <property type="project" value="UniProtKB-ARBA"/>
</dbReference>